<feature type="compositionally biased region" description="Basic and acidic residues" evidence="1">
    <location>
        <begin position="1"/>
        <end position="10"/>
    </location>
</feature>
<feature type="region of interest" description="Disordered" evidence="1">
    <location>
        <begin position="1"/>
        <end position="29"/>
    </location>
</feature>
<evidence type="ECO:0000313" key="3">
    <source>
        <dbReference type="Proteomes" id="UP000243217"/>
    </source>
</evidence>
<dbReference type="AlphaFoldDB" id="A0A1W0A9Z0"/>
<gene>
    <name evidence="2" type="ORF">THRCLA_20278</name>
</gene>
<reference evidence="2 3" key="1">
    <citation type="journal article" date="2014" name="Genome Biol. Evol.">
        <title>The secreted proteins of Achlya hypogyna and Thraustotheca clavata identify the ancestral oomycete secretome and reveal gene acquisitions by horizontal gene transfer.</title>
        <authorList>
            <person name="Misner I."/>
            <person name="Blouin N."/>
            <person name="Leonard G."/>
            <person name="Richards T.A."/>
            <person name="Lane C.E."/>
        </authorList>
    </citation>
    <scope>NUCLEOTIDE SEQUENCE [LARGE SCALE GENOMIC DNA]</scope>
    <source>
        <strain evidence="2 3">ATCC 34112</strain>
    </source>
</reference>
<proteinExistence type="predicted"/>
<dbReference type="EMBL" id="JNBS01000302">
    <property type="protein sequence ID" value="OQS06840.1"/>
    <property type="molecule type" value="Genomic_DNA"/>
</dbReference>
<organism evidence="2 3">
    <name type="scientific">Thraustotheca clavata</name>
    <dbReference type="NCBI Taxonomy" id="74557"/>
    <lineage>
        <taxon>Eukaryota</taxon>
        <taxon>Sar</taxon>
        <taxon>Stramenopiles</taxon>
        <taxon>Oomycota</taxon>
        <taxon>Saprolegniomycetes</taxon>
        <taxon>Saprolegniales</taxon>
        <taxon>Achlyaceae</taxon>
        <taxon>Thraustotheca</taxon>
    </lineage>
</organism>
<dbReference type="Proteomes" id="UP000243217">
    <property type="component" value="Unassembled WGS sequence"/>
</dbReference>
<comment type="caution">
    <text evidence="2">The sequence shown here is derived from an EMBL/GenBank/DDBJ whole genome shotgun (WGS) entry which is preliminary data.</text>
</comment>
<evidence type="ECO:0000256" key="1">
    <source>
        <dbReference type="SAM" id="MobiDB-lite"/>
    </source>
</evidence>
<protein>
    <submittedName>
        <fullName evidence="2">Uncharacterized protein</fullName>
    </submittedName>
</protein>
<name>A0A1W0A9Z0_9STRA</name>
<accession>A0A1W0A9Z0</accession>
<keyword evidence="3" id="KW-1185">Reference proteome</keyword>
<evidence type="ECO:0000313" key="2">
    <source>
        <dbReference type="EMBL" id="OQS06840.1"/>
    </source>
</evidence>
<sequence>MPQGKEDKKTLCTPPSKRTPNKMPISVEPTKIKMKSSTAIGRQQCNEERIGIKDHKLSID</sequence>